<dbReference type="PATRIC" id="fig|176299.10.peg.1204"/>
<dbReference type="KEGG" id="atu:Atu1184"/>
<accession>Q7CZT1</accession>
<evidence type="ECO:0000313" key="1">
    <source>
        <dbReference type="EMBL" id="AAK86988.2"/>
    </source>
</evidence>
<dbReference type="EMBL" id="AE007869">
    <property type="protein sequence ID" value="AAK86988.2"/>
    <property type="molecule type" value="Genomic_DNA"/>
</dbReference>
<dbReference type="AlphaFoldDB" id="Q7CZT1"/>
<organism evidence="1 2">
    <name type="scientific">Agrobacterium fabrum (strain C58 / ATCC 33970)</name>
    <name type="common">Agrobacterium tumefaciens (strain C58)</name>
    <dbReference type="NCBI Taxonomy" id="176299"/>
    <lineage>
        <taxon>Bacteria</taxon>
        <taxon>Pseudomonadati</taxon>
        <taxon>Pseudomonadota</taxon>
        <taxon>Alphaproteobacteria</taxon>
        <taxon>Hyphomicrobiales</taxon>
        <taxon>Rhizobiaceae</taxon>
        <taxon>Rhizobium/Agrobacterium group</taxon>
        <taxon>Agrobacterium</taxon>
        <taxon>Agrobacterium tumefaciens complex</taxon>
    </lineage>
</organism>
<dbReference type="eggNOG" id="ENOG5030140">
    <property type="taxonomic scope" value="Bacteria"/>
</dbReference>
<dbReference type="EnsemblBacteria" id="AAK86988">
    <property type="protein sequence ID" value="AAK86988"/>
    <property type="gene ID" value="Atu1184"/>
</dbReference>
<protein>
    <submittedName>
        <fullName evidence="1">Uncharacterized protein</fullName>
    </submittedName>
</protein>
<keyword evidence="2" id="KW-1185">Reference proteome</keyword>
<gene>
    <name evidence="1" type="ordered locus">Atu1184</name>
</gene>
<proteinExistence type="predicted"/>
<sequence>MINPLVETFATVIAPHHSNPHKSTRIFPMTTNVNEMQSTLGKAIVLWKSGRNVSFAMATELREQGYDVAALAKAHRA</sequence>
<name>Q7CZT1_AGRFC</name>
<evidence type="ECO:0000313" key="2">
    <source>
        <dbReference type="Proteomes" id="UP000000813"/>
    </source>
</evidence>
<reference evidence="1 2" key="2">
    <citation type="journal article" date="2001" name="Science">
        <title>Genome sequence of the plant pathogen and biotechnology agent Agrobacterium tumefaciens C58.</title>
        <authorList>
            <person name="Goodner B."/>
            <person name="Hinkle G."/>
            <person name="Gattung S."/>
            <person name="Miller N."/>
            <person name="Blanchard M."/>
            <person name="Qurollo B."/>
            <person name="Goldman B.S."/>
            <person name="Cao Y."/>
            <person name="Askenazi M."/>
            <person name="Halling C."/>
            <person name="Mullin L."/>
            <person name="Houmiel K."/>
            <person name="Gordon J."/>
            <person name="Vaudin M."/>
            <person name="Iartchouk O."/>
            <person name="Epp A."/>
            <person name="Liu F."/>
            <person name="Wollam C."/>
            <person name="Allinger M."/>
            <person name="Doughty D."/>
            <person name="Scott C."/>
            <person name="Lappas C."/>
            <person name="Markelz B."/>
            <person name="Flanagan C."/>
            <person name="Crowell C."/>
            <person name="Gurson J."/>
            <person name="Lomo C."/>
            <person name="Sear C."/>
            <person name="Strub G."/>
            <person name="Cielo C."/>
            <person name="Slater S."/>
        </authorList>
    </citation>
    <scope>NUCLEOTIDE SEQUENCE [LARGE SCALE GENOMIC DNA]</scope>
    <source>
        <strain evidence="2">C58 / ATCC 33970</strain>
    </source>
</reference>
<reference evidence="1 2" key="1">
    <citation type="journal article" date="2001" name="Science">
        <title>The genome of the natural genetic engineer Agrobacterium tumefaciens C58.</title>
        <authorList>
            <person name="Wood D.W."/>
            <person name="Setubal J.C."/>
            <person name="Kaul R."/>
            <person name="Monks D.E."/>
            <person name="Kitajima J.P."/>
            <person name="Okura V.K."/>
            <person name="Zhou Y."/>
            <person name="Chen L."/>
            <person name="Wood G.E."/>
            <person name="Almeida N.F.Jr."/>
            <person name="Woo L."/>
            <person name="Chen Y."/>
            <person name="Paulsen I.T."/>
            <person name="Eisen J.A."/>
            <person name="Karp P.D."/>
            <person name="Bovee D.Sr."/>
            <person name="Chapman P."/>
            <person name="Clendenning J."/>
            <person name="Deatherage G."/>
            <person name="Gillet W."/>
            <person name="Grant C."/>
            <person name="Kutyavin T."/>
            <person name="Levy R."/>
            <person name="Li M.J."/>
            <person name="McClelland E."/>
            <person name="Palmieri A."/>
            <person name="Raymond C."/>
            <person name="Rouse G."/>
            <person name="Saenphimmachak C."/>
            <person name="Wu Z."/>
            <person name="Romero P."/>
            <person name="Gordon D."/>
            <person name="Zhang S."/>
            <person name="Yoo H."/>
            <person name="Tao Y."/>
            <person name="Biddle P."/>
            <person name="Jung M."/>
            <person name="Krespan W."/>
            <person name="Perry M."/>
            <person name="Gordon-Kamm B."/>
            <person name="Liao L."/>
            <person name="Kim S."/>
            <person name="Hendrick C."/>
            <person name="Zhao Z.Y."/>
            <person name="Dolan M."/>
            <person name="Chumley F."/>
            <person name="Tingey S.V."/>
            <person name="Tomb J.F."/>
            <person name="Gordon M.P."/>
            <person name="Olson M.V."/>
            <person name="Nester E.W."/>
        </authorList>
    </citation>
    <scope>NUCLEOTIDE SEQUENCE [LARGE SCALE GENOMIC DNA]</scope>
    <source>
        <strain evidence="2">C58 / ATCC 33970</strain>
    </source>
</reference>
<dbReference type="HOGENOM" id="CLU_2630232_0_0_5"/>
<dbReference type="OrthoDB" id="8410873at2"/>
<dbReference type="Proteomes" id="UP000000813">
    <property type="component" value="Chromosome circular"/>
</dbReference>